<reference evidence="5" key="1">
    <citation type="journal article" date="2019" name="Int. J. Syst. Evol. Microbiol.">
        <title>The Global Catalogue of Microorganisms (GCM) 10K type strain sequencing project: providing services to taxonomists for standard genome sequencing and annotation.</title>
        <authorList>
            <consortium name="The Broad Institute Genomics Platform"/>
            <consortium name="The Broad Institute Genome Sequencing Center for Infectious Disease"/>
            <person name="Wu L."/>
            <person name="Ma J."/>
        </authorList>
    </citation>
    <scope>NUCLEOTIDE SEQUENCE [LARGE SCALE GENOMIC DNA]</scope>
    <source>
        <strain evidence="5">JCM 12165</strain>
    </source>
</reference>
<dbReference type="PROSITE" id="PS51186">
    <property type="entry name" value="GNAT"/>
    <property type="match status" value="1"/>
</dbReference>
<comment type="caution">
    <text evidence="4">The sequence shown here is derived from an EMBL/GenBank/DDBJ whole genome shotgun (WGS) entry which is preliminary data.</text>
</comment>
<dbReference type="RefSeq" id="WP_343972200.1">
    <property type="nucleotide sequence ID" value="NZ_BAAAJG010000003.1"/>
</dbReference>
<protein>
    <submittedName>
        <fullName evidence="4">GNAT family N-acetyltransferase</fullName>
        <ecNumber evidence="4">2.3.-.-</ecNumber>
    </submittedName>
</protein>
<evidence type="ECO:0000256" key="2">
    <source>
        <dbReference type="ARBA" id="ARBA00023315"/>
    </source>
</evidence>
<gene>
    <name evidence="4" type="ORF">ACFSCY_01240</name>
</gene>
<dbReference type="InterPro" id="IPR000182">
    <property type="entry name" value="GNAT_dom"/>
</dbReference>
<evidence type="ECO:0000256" key="1">
    <source>
        <dbReference type="ARBA" id="ARBA00022679"/>
    </source>
</evidence>
<dbReference type="InterPro" id="IPR050832">
    <property type="entry name" value="Bact_Acetyltransf"/>
</dbReference>
<dbReference type="GO" id="GO:0016746">
    <property type="term" value="F:acyltransferase activity"/>
    <property type="evidence" value="ECO:0007669"/>
    <property type="project" value="UniProtKB-KW"/>
</dbReference>
<organism evidence="4 5">
    <name type="scientific">Pseudonocardia aurantiaca</name>
    <dbReference type="NCBI Taxonomy" id="75290"/>
    <lineage>
        <taxon>Bacteria</taxon>
        <taxon>Bacillati</taxon>
        <taxon>Actinomycetota</taxon>
        <taxon>Actinomycetes</taxon>
        <taxon>Pseudonocardiales</taxon>
        <taxon>Pseudonocardiaceae</taxon>
        <taxon>Pseudonocardia</taxon>
    </lineage>
</organism>
<keyword evidence="1 4" id="KW-0808">Transferase</keyword>
<sequence>MEHGTAVSVVTAGGEKFAVRKARREDVPALVALLADDPLGSGRETAPPEAYLSAFEAVDASDEQLLVCLTTASGEVVGTLQLTFIRGLSRGGALRGQIEAVRVHREYRSNGLGRLFVGWAVEECRRRGCVLVQLTSDRSRGDAHRFYERLGFVDSHGGFKLPLDP</sequence>
<dbReference type="EMBL" id="JBHUCP010000001">
    <property type="protein sequence ID" value="MFD1528061.1"/>
    <property type="molecule type" value="Genomic_DNA"/>
</dbReference>
<keyword evidence="5" id="KW-1185">Reference proteome</keyword>
<dbReference type="CDD" id="cd04301">
    <property type="entry name" value="NAT_SF"/>
    <property type="match status" value="1"/>
</dbReference>
<dbReference type="PANTHER" id="PTHR43877">
    <property type="entry name" value="AMINOALKYLPHOSPHONATE N-ACETYLTRANSFERASE-RELATED-RELATED"/>
    <property type="match status" value="1"/>
</dbReference>
<proteinExistence type="predicted"/>
<accession>A0ABW4FEL9</accession>
<dbReference type="EC" id="2.3.-.-" evidence="4"/>
<dbReference type="Gene3D" id="3.40.630.30">
    <property type="match status" value="1"/>
</dbReference>
<keyword evidence="2 4" id="KW-0012">Acyltransferase</keyword>
<feature type="domain" description="N-acetyltransferase" evidence="3">
    <location>
        <begin position="17"/>
        <end position="165"/>
    </location>
</feature>
<dbReference type="Proteomes" id="UP001597145">
    <property type="component" value="Unassembled WGS sequence"/>
</dbReference>
<dbReference type="SUPFAM" id="SSF55729">
    <property type="entry name" value="Acyl-CoA N-acyltransferases (Nat)"/>
    <property type="match status" value="1"/>
</dbReference>
<evidence type="ECO:0000313" key="4">
    <source>
        <dbReference type="EMBL" id="MFD1528061.1"/>
    </source>
</evidence>
<dbReference type="Pfam" id="PF00583">
    <property type="entry name" value="Acetyltransf_1"/>
    <property type="match status" value="1"/>
</dbReference>
<name>A0ABW4FEL9_9PSEU</name>
<evidence type="ECO:0000259" key="3">
    <source>
        <dbReference type="PROSITE" id="PS51186"/>
    </source>
</evidence>
<evidence type="ECO:0000313" key="5">
    <source>
        <dbReference type="Proteomes" id="UP001597145"/>
    </source>
</evidence>
<dbReference type="InterPro" id="IPR016181">
    <property type="entry name" value="Acyl_CoA_acyltransferase"/>
</dbReference>